<comment type="caution">
    <text evidence="1">The sequence shown here is derived from an EMBL/GenBank/DDBJ whole genome shotgun (WGS) entry which is preliminary data.</text>
</comment>
<proteinExistence type="predicted"/>
<dbReference type="AlphaFoldDB" id="A0A6N2B0L4"/>
<sequence>MTSIEVWWEDWYIDEILNLMRQRHVTYPEYYDPKDRILDLNFYSNFLERYKQMSDEETRGGGKSMNQLLDDFFWDDDMIDYVRGIRKTPGGMD</sequence>
<evidence type="ECO:0000313" key="1">
    <source>
        <dbReference type="EMBL" id="TMW88372.1"/>
    </source>
</evidence>
<dbReference type="EMBL" id="RXGB01005141">
    <property type="protein sequence ID" value="TMW88372.1"/>
    <property type="molecule type" value="Genomic_DNA"/>
</dbReference>
<reference evidence="1" key="1">
    <citation type="submission" date="2019-05" db="EMBL/GenBank/DDBJ databases">
        <title>The de novo reference genome and transcriptome assemblies of the wild tomato species Solanum chilense.</title>
        <authorList>
            <person name="Stam R."/>
            <person name="Nosenko T."/>
            <person name="Hoerger A.C."/>
            <person name="Stephan W."/>
            <person name="Seidel M.A."/>
            <person name="Kuhn J.M.M."/>
            <person name="Haberer G."/>
            <person name="Tellier A."/>
        </authorList>
    </citation>
    <scope>NUCLEOTIDE SEQUENCE</scope>
    <source>
        <tissue evidence="1">Mature leaves</tissue>
    </source>
</reference>
<accession>A0A6N2B0L4</accession>
<name>A0A6N2B0L4_SOLCI</name>
<protein>
    <submittedName>
        <fullName evidence="1">Uncharacterized protein</fullName>
    </submittedName>
</protein>
<organism evidence="1">
    <name type="scientific">Solanum chilense</name>
    <name type="common">Tomato</name>
    <name type="synonym">Lycopersicon chilense</name>
    <dbReference type="NCBI Taxonomy" id="4083"/>
    <lineage>
        <taxon>Eukaryota</taxon>
        <taxon>Viridiplantae</taxon>
        <taxon>Streptophyta</taxon>
        <taxon>Embryophyta</taxon>
        <taxon>Tracheophyta</taxon>
        <taxon>Spermatophyta</taxon>
        <taxon>Magnoliopsida</taxon>
        <taxon>eudicotyledons</taxon>
        <taxon>Gunneridae</taxon>
        <taxon>Pentapetalae</taxon>
        <taxon>asterids</taxon>
        <taxon>lamiids</taxon>
        <taxon>Solanales</taxon>
        <taxon>Solanaceae</taxon>
        <taxon>Solanoideae</taxon>
        <taxon>Solaneae</taxon>
        <taxon>Solanum</taxon>
        <taxon>Solanum subgen. Lycopersicon</taxon>
    </lineage>
</organism>
<gene>
    <name evidence="1" type="ORF">EJD97_018648</name>
</gene>